<dbReference type="AlphaFoldDB" id="A0A2X0PEF1"/>
<reference evidence="1 2" key="1">
    <citation type="submission" date="2016-11" db="EMBL/GenBank/DDBJ databases">
        <authorList>
            <person name="Jaros S."/>
            <person name="Januszkiewicz K."/>
            <person name="Wedrychowicz H."/>
        </authorList>
    </citation>
    <scope>NUCLEOTIDE SEQUENCE [LARGE SCALE GENOMIC DNA]</scope>
</reference>
<dbReference type="EMBL" id="FQNC01000048">
    <property type="protein sequence ID" value="SGY80255.1"/>
    <property type="molecule type" value="Genomic_DNA"/>
</dbReference>
<dbReference type="Proteomes" id="UP000249464">
    <property type="component" value="Unassembled WGS sequence"/>
</dbReference>
<keyword evidence="2" id="KW-1185">Reference proteome</keyword>
<name>A0A2X0PEF1_9BASI</name>
<gene>
    <name evidence="1" type="primary">BQ5605_C008g05339</name>
    <name evidence="1" type="ORF">BQ5605_C008G05339</name>
</gene>
<protein>
    <submittedName>
        <fullName evidence="1">BQ5605_C008g05339 protein</fullName>
    </submittedName>
</protein>
<proteinExistence type="predicted"/>
<organism evidence="1 2">
    <name type="scientific">Microbotryum silenes-dioicae</name>
    <dbReference type="NCBI Taxonomy" id="796604"/>
    <lineage>
        <taxon>Eukaryota</taxon>
        <taxon>Fungi</taxon>
        <taxon>Dikarya</taxon>
        <taxon>Basidiomycota</taxon>
        <taxon>Pucciniomycotina</taxon>
        <taxon>Microbotryomycetes</taxon>
        <taxon>Microbotryales</taxon>
        <taxon>Microbotryaceae</taxon>
        <taxon>Microbotryum</taxon>
    </lineage>
</organism>
<accession>A0A2X0PEF1</accession>
<evidence type="ECO:0000313" key="1">
    <source>
        <dbReference type="EMBL" id="SGY80255.1"/>
    </source>
</evidence>
<sequence length="173" mass="19543">MEPAKAIDLIGAQPFGDDIIDTSTTGGKLQVLVERAKATLKPLSDVERAVWEGKVMRGFEREAKRKQPENSEKVGFAAEQDNPVAMGFDAESSTLGWRRKLVKGQRSRGTCGIGKLARAWRGAGWRQMAVWRIDWTQRWLARGYYLRLVSFTLSFFFNTHSISISPIRLLQVD</sequence>
<evidence type="ECO:0000313" key="2">
    <source>
        <dbReference type="Proteomes" id="UP000249464"/>
    </source>
</evidence>